<dbReference type="Pfam" id="PF02518">
    <property type="entry name" value="HATPase_c"/>
    <property type="match status" value="1"/>
</dbReference>
<evidence type="ECO:0000256" key="4">
    <source>
        <dbReference type="ARBA" id="ARBA00022679"/>
    </source>
</evidence>
<comment type="caution">
    <text evidence="15">The sequence shown here is derived from an EMBL/GenBank/DDBJ whole genome shotgun (WGS) entry which is preliminary data.</text>
</comment>
<evidence type="ECO:0000313" key="15">
    <source>
        <dbReference type="EMBL" id="PYC75986.1"/>
    </source>
</evidence>
<evidence type="ECO:0000256" key="8">
    <source>
        <dbReference type="ARBA" id="ARBA00023012"/>
    </source>
</evidence>
<feature type="domain" description="Response regulatory" evidence="14">
    <location>
        <begin position="415"/>
        <end position="531"/>
    </location>
</feature>
<evidence type="ECO:0000256" key="2">
    <source>
        <dbReference type="ARBA" id="ARBA00012438"/>
    </source>
</evidence>
<dbReference type="GO" id="GO:0006355">
    <property type="term" value="P:regulation of DNA-templated transcription"/>
    <property type="evidence" value="ECO:0007669"/>
    <property type="project" value="InterPro"/>
</dbReference>
<sequence>MGARQNRSGAARVVRDRPGAEPADVPVVAPVTLSLWDLLYIVVVGAVVGFMLVDRAPGVLSAPAASILLVLCLAWYAALRRLPLSGWLFATVLGLLHLTAVWLDHTASFALFAWGAMLFAALPLRSAIGAVAALDLLPIPIALLRDGTLAKVHGLVPLTVLGLVFAVVAGTSINRITAQNEERAVMIAELSASRAEVAHLSHEAGVAAERARLAAEIHDTLAQGFASIITLAQAAETTTDPATVQHRLTQVADTARENLAEARALVAALSPADLHTSGLGDAVRRQLSRLASQTGIRTACHLDERLAELPTASQVVLLRCLQEALTNIRKHANATTVDVQLTTAGTGVVLTVVDDGVGFAAPAPGSVSGFGLAGMRQRVEQAGGACRVDSPPRRRHHRQGRALMTHASSEAAMIRILLVDDHPVVRDGLRGMLESEPDLTVVGEAGSGEEAVTAAHTHHPDVILMDLRMPGLDGPGATDRILAALPQTRVVVLTTYDTDADILRAVEAGACGYLLKDATRTDLTAAIRAAARGETVLTPSVAGRLVQQVRNPPRPATTPILSAREVQVLSLVATGHTNADIGRVLHITEATVKTHLLRAFNKLDVSDRTAAVTTAMALGVLPPAHS</sequence>
<protein>
    <recommendedName>
        <fullName evidence="2">histidine kinase</fullName>
        <ecNumber evidence="2">2.7.13.3</ecNumber>
    </recommendedName>
</protein>
<feature type="transmembrane region" description="Helical" evidence="12">
    <location>
        <begin position="84"/>
        <end position="103"/>
    </location>
</feature>
<evidence type="ECO:0000256" key="11">
    <source>
        <dbReference type="SAM" id="MobiDB-lite"/>
    </source>
</evidence>
<dbReference type="GO" id="GO:0046983">
    <property type="term" value="F:protein dimerization activity"/>
    <property type="evidence" value="ECO:0007669"/>
    <property type="project" value="InterPro"/>
</dbReference>
<feature type="transmembrane region" description="Helical" evidence="12">
    <location>
        <begin position="110"/>
        <end position="134"/>
    </location>
</feature>
<dbReference type="OrthoDB" id="9808843at2"/>
<feature type="transmembrane region" description="Helical" evidence="12">
    <location>
        <begin position="154"/>
        <end position="173"/>
    </location>
</feature>
<dbReference type="PROSITE" id="PS50043">
    <property type="entry name" value="HTH_LUXR_2"/>
    <property type="match status" value="1"/>
</dbReference>
<dbReference type="GO" id="GO:0005524">
    <property type="term" value="F:ATP binding"/>
    <property type="evidence" value="ECO:0007669"/>
    <property type="project" value="UniProtKB-KW"/>
</dbReference>
<dbReference type="EMBL" id="PYBV01000003">
    <property type="protein sequence ID" value="PYC75986.1"/>
    <property type="molecule type" value="Genomic_DNA"/>
</dbReference>
<dbReference type="PROSITE" id="PS00622">
    <property type="entry name" value="HTH_LUXR_1"/>
    <property type="match status" value="1"/>
</dbReference>
<dbReference type="PROSITE" id="PS50110">
    <property type="entry name" value="RESPONSE_REGULATORY"/>
    <property type="match status" value="1"/>
</dbReference>
<keyword evidence="16" id="KW-1185">Reference proteome</keyword>
<feature type="transmembrane region" description="Helical" evidence="12">
    <location>
        <begin position="60"/>
        <end position="78"/>
    </location>
</feature>
<keyword evidence="3 10" id="KW-0597">Phosphoprotein</keyword>
<keyword evidence="9" id="KW-0238">DNA-binding</keyword>
<dbReference type="InterPro" id="IPR011006">
    <property type="entry name" value="CheY-like_superfamily"/>
</dbReference>
<dbReference type="SUPFAM" id="SSF52172">
    <property type="entry name" value="CheY-like"/>
    <property type="match status" value="1"/>
</dbReference>
<gene>
    <name evidence="15" type="ORF">C7C45_02450</name>
</gene>
<comment type="catalytic activity">
    <reaction evidence="1">
        <text>ATP + protein L-histidine = ADP + protein N-phospho-L-histidine.</text>
        <dbReference type="EC" id="2.7.13.3"/>
    </reaction>
</comment>
<dbReference type="Pfam" id="PF00072">
    <property type="entry name" value="Response_reg"/>
    <property type="match status" value="1"/>
</dbReference>
<evidence type="ECO:0000259" key="14">
    <source>
        <dbReference type="PROSITE" id="PS50110"/>
    </source>
</evidence>
<organism evidence="15 16">
    <name type="scientific">Micromonospora arborensis</name>
    <dbReference type="NCBI Taxonomy" id="2116518"/>
    <lineage>
        <taxon>Bacteria</taxon>
        <taxon>Bacillati</taxon>
        <taxon>Actinomycetota</taxon>
        <taxon>Actinomycetes</taxon>
        <taxon>Micromonosporales</taxon>
        <taxon>Micromonosporaceae</taxon>
        <taxon>Micromonospora</taxon>
    </lineage>
</organism>
<dbReference type="CDD" id="cd16917">
    <property type="entry name" value="HATPase_UhpB-NarQ-NarX-like"/>
    <property type="match status" value="1"/>
</dbReference>
<dbReference type="InterPro" id="IPR058245">
    <property type="entry name" value="NreC/VraR/RcsB-like_REC"/>
</dbReference>
<reference evidence="15 16" key="1">
    <citation type="submission" date="2018-03" db="EMBL/GenBank/DDBJ databases">
        <title>Bioinformatic expansion and discovery of thiopeptide antibiotics.</title>
        <authorList>
            <person name="Schwalen C.J."/>
            <person name="Hudson G.A."/>
            <person name="Mitchell D.A."/>
        </authorList>
    </citation>
    <scope>NUCLEOTIDE SEQUENCE [LARGE SCALE GENOMIC DNA]</scope>
    <source>
        <strain evidence="15 16">NRRL 8041</strain>
    </source>
</reference>
<evidence type="ECO:0000256" key="5">
    <source>
        <dbReference type="ARBA" id="ARBA00022741"/>
    </source>
</evidence>
<dbReference type="Proteomes" id="UP000248333">
    <property type="component" value="Unassembled WGS sequence"/>
</dbReference>
<keyword evidence="7" id="KW-0067">ATP-binding</keyword>
<evidence type="ECO:0000256" key="3">
    <source>
        <dbReference type="ARBA" id="ARBA00022553"/>
    </source>
</evidence>
<feature type="modified residue" description="4-aspartylphosphate" evidence="10">
    <location>
        <position position="466"/>
    </location>
</feature>
<feature type="domain" description="HTH luxR-type" evidence="13">
    <location>
        <begin position="554"/>
        <end position="619"/>
    </location>
</feature>
<dbReference type="Pfam" id="PF07730">
    <property type="entry name" value="HisKA_3"/>
    <property type="match status" value="1"/>
</dbReference>
<dbReference type="Pfam" id="PF00196">
    <property type="entry name" value="GerE"/>
    <property type="match status" value="1"/>
</dbReference>
<dbReference type="SMART" id="SM00421">
    <property type="entry name" value="HTH_LUXR"/>
    <property type="match status" value="1"/>
</dbReference>
<dbReference type="PANTHER" id="PTHR24421">
    <property type="entry name" value="NITRATE/NITRITE SENSOR PROTEIN NARX-RELATED"/>
    <property type="match status" value="1"/>
</dbReference>
<name>A0A318NUP2_9ACTN</name>
<accession>A0A318NUP2</accession>
<dbReference type="PRINTS" id="PR00038">
    <property type="entry name" value="HTHLUXR"/>
</dbReference>
<dbReference type="InterPro" id="IPR000792">
    <property type="entry name" value="Tscrpt_reg_LuxR_C"/>
</dbReference>
<keyword evidence="8" id="KW-0902">Two-component regulatory system</keyword>
<evidence type="ECO:0000256" key="9">
    <source>
        <dbReference type="ARBA" id="ARBA00023125"/>
    </source>
</evidence>
<keyword evidence="12" id="KW-0812">Transmembrane</keyword>
<evidence type="ECO:0000313" key="16">
    <source>
        <dbReference type="Proteomes" id="UP000248333"/>
    </source>
</evidence>
<dbReference type="SMART" id="SM00448">
    <property type="entry name" value="REC"/>
    <property type="match status" value="1"/>
</dbReference>
<dbReference type="InterPro" id="IPR011712">
    <property type="entry name" value="Sig_transdc_His_kin_sub3_dim/P"/>
</dbReference>
<dbReference type="CDD" id="cd17535">
    <property type="entry name" value="REC_NarL-like"/>
    <property type="match status" value="1"/>
</dbReference>
<dbReference type="Gene3D" id="3.40.50.2300">
    <property type="match status" value="1"/>
</dbReference>
<dbReference type="InterPro" id="IPR050482">
    <property type="entry name" value="Sensor_HK_TwoCompSys"/>
</dbReference>
<dbReference type="Gene3D" id="1.20.5.1930">
    <property type="match status" value="1"/>
</dbReference>
<dbReference type="EC" id="2.7.13.3" evidence="2"/>
<dbReference type="InterPro" id="IPR003594">
    <property type="entry name" value="HATPase_dom"/>
</dbReference>
<dbReference type="GO" id="GO:0016020">
    <property type="term" value="C:membrane"/>
    <property type="evidence" value="ECO:0007669"/>
    <property type="project" value="InterPro"/>
</dbReference>
<feature type="region of interest" description="Disordered" evidence="11">
    <location>
        <begin position="1"/>
        <end position="21"/>
    </location>
</feature>
<dbReference type="InterPro" id="IPR016032">
    <property type="entry name" value="Sig_transdc_resp-reg_C-effctor"/>
</dbReference>
<proteinExistence type="predicted"/>
<evidence type="ECO:0000256" key="10">
    <source>
        <dbReference type="PROSITE-ProRule" id="PRU00169"/>
    </source>
</evidence>
<evidence type="ECO:0000256" key="7">
    <source>
        <dbReference type="ARBA" id="ARBA00022840"/>
    </source>
</evidence>
<keyword evidence="12" id="KW-1133">Transmembrane helix</keyword>
<evidence type="ECO:0000256" key="12">
    <source>
        <dbReference type="SAM" id="Phobius"/>
    </source>
</evidence>
<evidence type="ECO:0000256" key="6">
    <source>
        <dbReference type="ARBA" id="ARBA00022777"/>
    </source>
</evidence>
<dbReference type="Gene3D" id="3.30.565.10">
    <property type="entry name" value="Histidine kinase-like ATPase, C-terminal domain"/>
    <property type="match status" value="1"/>
</dbReference>
<dbReference type="GO" id="GO:0000155">
    <property type="term" value="F:phosphorelay sensor kinase activity"/>
    <property type="evidence" value="ECO:0007669"/>
    <property type="project" value="InterPro"/>
</dbReference>
<dbReference type="SMART" id="SM00387">
    <property type="entry name" value="HATPase_c"/>
    <property type="match status" value="1"/>
</dbReference>
<dbReference type="InterPro" id="IPR001789">
    <property type="entry name" value="Sig_transdc_resp-reg_receiver"/>
</dbReference>
<dbReference type="SUPFAM" id="SSF46894">
    <property type="entry name" value="C-terminal effector domain of the bipartite response regulators"/>
    <property type="match status" value="1"/>
</dbReference>
<dbReference type="GO" id="GO:0003677">
    <property type="term" value="F:DNA binding"/>
    <property type="evidence" value="ECO:0007669"/>
    <property type="project" value="UniProtKB-KW"/>
</dbReference>
<keyword evidence="12" id="KW-0472">Membrane</keyword>
<evidence type="ECO:0000259" key="13">
    <source>
        <dbReference type="PROSITE" id="PS50043"/>
    </source>
</evidence>
<keyword evidence="5" id="KW-0547">Nucleotide-binding</keyword>
<dbReference type="PANTHER" id="PTHR24421:SF10">
    <property type="entry name" value="NITRATE_NITRITE SENSOR PROTEIN NARQ"/>
    <property type="match status" value="1"/>
</dbReference>
<feature type="transmembrane region" description="Helical" evidence="12">
    <location>
        <begin position="33"/>
        <end position="53"/>
    </location>
</feature>
<dbReference type="InterPro" id="IPR036890">
    <property type="entry name" value="HATPase_C_sf"/>
</dbReference>
<dbReference type="CDD" id="cd06170">
    <property type="entry name" value="LuxR_C_like"/>
    <property type="match status" value="1"/>
</dbReference>
<keyword evidence="4" id="KW-0808">Transferase</keyword>
<dbReference type="SUPFAM" id="SSF55874">
    <property type="entry name" value="ATPase domain of HSP90 chaperone/DNA topoisomerase II/histidine kinase"/>
    <property type="match status" value="1"/>
</dbReference>
<dbReference type="AlphaFoldDB" id="A0A318NUP2"/>
<keyword evidence="6" id="KW-0418">Kinase</keyword>
<evidence type="ECO:0000256" key="1">
    <source>
        <dbReference type="ARBA" id="ARBA00000085"/>
    </source>
</evidence>